<evidence type="ECO:0000256" key="1">
    <source>
        <dbReference type="ARBA" id="ARBA00004123"/>
    </source>
</evidence>
<evidence type="ECO:0000313" key="6">
    <source>
        <dbReference type="Proteomes" id="UP000280834"/>
    </source>
</evidence>
<name>A0A0R3RAY3_9BILA</name>
<dbReference type="Pfam" id="PF09005">
    <property type="entry name" value="FUBP_C"/>
    <property type="match status" value="1"/>
</dbReference>
<dbReference type="WBParaSite" id="BTMF_0001719901-mRNA-1">
    <property type="protein sequence ID" value="BTMF_0001719901-mRNA-1"/>
    <property type="gene ID" value="BTMF_0001719901"/>
</dbReference>
<dbReference type="Proteomes" id="UP000280834">
    <property type="component" value="Unassembled WGS sequence"/>
</dbReference>
<protein>
    <submittedName>
        <fullName evidence="7">DUF1897 domain-containing protein</fullName>
    </submittedName>
</protein>
<dbReference type="STRING" id="42155.A0A0R3RAY3"/>
<keyword evidence="3" id="KW-1133">Transmembrane helix</keyword>
<comment type="subcellular location">
    <subcellularLocation>
        <location evidence="1">Nucleus</location>
    </subcellularLocation>
</comment>
<dbReference type="EMBL" id="UZAG01022182">
    <property type="protein sequence ID" value="VDO52773.1"/>
    <property type="molecule type" value="Genomic_DNA"/>
</dbReference>
<reference evidence="7" key="1">
    <citation type="submission" date="2017-02" db="UniProtKB">
        <authorList>
            <consortium name="WormBaseParasite"/>
        </authorList>
    </citation>
    <scope>IDENTIFICATION</scope>
</reference>
<evidence type="ECO:0000256" key="3">
    <source>
        <dbReference type="SAM" id="Phobius"/>
    </source>
</evidence>
<gene>
    <name evidence="5" type="ORF">BTMF_LOCUS15168</name>
</gene>
<proteinExistence type="predicted"/>
<feature type="domain" description="Far upstream element-binding protein C-terminal" evidence="4">
    <location>
        <begin position="75"/>
        <end position="106"/>
    </location>
</feature>
<organism evidence="7">
    <name type="scientific">Brugia timori</name>
    <dbReference type="NCBI Taxonomy" id="42155"/>
    <lineage>
        <taxon>Eukaryota</taxon>
        <taxon>Metazoa</taxon>
        <taxon>Ecdysozoa</taxon>
        <taxon>Nematoda</taxon>
        <taxon>Chromadorea</taxon>
        <taxon>Rhabditida</taxon>
        <taxon>Spirurina</taxon>
        <taxon>Spiruromorpha</taxon>
        <taxon>Filarioidea</taxon>
        <taxon>Onchocercidae</taxon>
        <taxon>Brugia</taxon>
    </lineage>
</organism>
<dbReference type="GO" id="GO:0003676">
    <property type="term" value="F:nucleic acid binding"/>
    <property type="evidence" value="ECO:0007669"/>
    <property type="project" value="InterPro"/>
</dbReference>
<keyword evidence="3" id="KW-0812">Transmembrane</keyword>
<evidence type="ECO:0000259" key="4">
    <source>
        <dbReference type="Pfam" id="PF09005"/>
    </source>
</evidence>
<sequence>MEVSPNCNNFSKHLCDNAFDLCYLIHLLLISFINFKIFMKIMKENTKDIFRYFAEVCSKYLKILRCAFHYIHYFSGQPDYSAQWAEYYRSMGMHEQAAVIENQLKQNAAAAAAAAAAAQQPAAQARPQQPGYGAYGAQPITAQNQFSYGTPQAQPQGGYQFQQQY</sequence>
<feature type="transmembrane region" description="Helical" evidence="3">
    <location>
        <begin position="18"/>
        <end position="38"/>
    </location>
</feature>
<dbReference type="GO" id="GO:0005634">
    <property type="term" value="C:nucleus"/>
    <property type="evidence" value="ECO:0007669"/>
    <property type="project" value="UniProtKB-SubCell"/>
</dbReference>
<dbReference type="GO" id="GO:0006355">
    <property type="term" value="P:regulation of DNA-templated transcription"/>
    <property type="evidence" value="ECO:0007669"/>
    <property type="project" value="InterPro"/>
</dbReference>
<keyword evidence="2" id="KW-0539">Nucleus</keyword>
<reference evidence="5 6" key="2">
    <citation type="submission" date="2018-11" db="EMBL/GenBank/DDBJ databases">
        <authorList>
            <consortium name="Pathogen Informatics"/>
        </authorList>
    </citation>
    <scope>NUCLEOTIDE SEQUENCE [LARGE SCALE GENOMIC DNA]</scope>
</reference>
<dbReference type="AlphaFoldDB" id="A0A0R3RAY3"/>
<evidence type="ECO:0000313" key="5">
    <source>
        <dbReference type="EMBL" id="VDO52773.1"/>
    </source>
</evidence>
<keyword evidence="3" id="KW-0472">Membrane</keyword>
<dbReference type="InterPro" id="IPR015096">
    <property type="entry name" value="FUBP_C"/>
</dbReference>
<accession>A0A0R3RAY3</accession>
<evidence type="ECO:0000256" key="2">
    <source>
        <dbReference type="ARBA" id="ARBA00023242"/>
    </source>
</evidence>
<evidence type="ECO:0000313" key="7">
    <source>
        <dbReference type="WBParaSite" id="BTMF_0001719901-mRNA-1"/>
    </source>
</evidence>
<keyword evidence="6" id="KW-1185">Reference proteome</keyword>